<accession>A0A8T2TEM2</accession>
<dbReference type="InterPro" id="IPR008979">
    <property type="entry name" value="Galactose-bd-like_sf"/>
</dbReference>
<dbReference type="GO" id="GO:0032981">
    <property type="term" value="P:mitochondrial respiratory chain complex I assembly"/>
    <property type="evidence" value="ECO:0007669"/>
    <property type="project" value="TreeGrafter"/>
</dbReference>
<sequence length="230" mass="25896">MFRSIVRATREAARRAVAWNLEDLLPPNELGLFTFSSNEDLKKWNVYSDADHGGLSTAGLKLVGDFNRTAIFSGILSEELGEPGHGKIVRSGFSGMRTIQGAGCFDLDDFDTLALRVKGDGRCYISTIRTESWWGTFEDSNLWQSMIFAPKDEWYEVMIPLSRYLPTMKGKVVDIKNEMNRSRICGMGLSLSVNGGLEGAVMGNGDFRLELDWIKALRREDGRRREDRGR</sequence>
<dbReference type="GO" id="GO:0006120">
    <property type="term" value="P:mitochondrial electron transport, NADH to ubiquinone"/>
    <property type="evidence" value="ECO:0007669"/>
    <property type="project" value="TreeGrafter"/>
</dbReference>
<dbReference type="GO" id="GO:0005739">
    <property type="term" value="C:mitochondrion"/>
    <property type="evidence" value="ECO:0007669"/>
    <property type="project" value="UniProtKB-SubCell"/>
</dbReference>
<dbReference type="SUPFAM" id="SSF49785">
    <property type="entry name" value="Galactose-binding domain-like"/>
    <property type="match status" value="1"/>
</dbReference>
<dbReference type="GO" id="GO:0051082">
    <property type="term" value="F:unfolded protein binding"/>
    <property type="evidence" value="ECO:0007669"/>
    <property type="project" value="TreeGrafter"/>
</dbReference>
<evidence type="ECO:0000313" key="6">
    <source>
        <dbReference type="EMBL" id="KAH7416194.1"/>
    </source>
</evidence>
<organism evidence="6 7">
    <name type="scientific">Ceratopteris richardii</name>
    <name type="common">Triangle waterfern</name>
    <dbReference type="NCBI Taxonomy" id="49495"/>
    <lineage>
        <taxon>Eukaryota</taxon>
        <taxon>Viridiplantae</taxon>
        <taxon>Streptophyta</taxon>
        <taxon>Embryophyta</taxon>
        <taxon>Tracheophyta</taxon>
        <taxon>Polypodiopsida</taxon>
        <taxon>Polypodiidae</taxon>
        <taxon>Polypodiales</taxon>
        <taxon>Pteridineae</taxon>
        <taxon>Pteridaceae</taxon>
        <taxon>Parkerioideae</taxon>
        <taxon>Ceratopteris</taxon>
    </lineage>
</organism>
<dbReference type="PANTHER" id="PTHR13194">
    <property type="entry name" value="COMPLEX I INTERMEDIATE-ASSOCIATED PROTEIN 30"/>
    <property type="match status" value="1"/>
</dbReference>
<dbReference type="AlphaFoldDB" id="A0A8T2TEM2"/>
<dbReference type="OrthoDB" id="42561at2759"/>
<dbReference type="EMBL" id="CM035419">
    <property type="protein sequence ID" value="KAH7416194.1"/>
    <property type="molecule type" value="Genomic_DNA"/>
</dbReference>
<comment type="subcellular location">
    <subcellularLocation>
        <location evidence="1">Mitochondrion</location>
    </subcellularLocation>
</comment>
<evidence type="ECO:0000259" key="5">
    <source>
        <dbReference type="Pfam" id="PF08547"/>
    </source>
</evidence>
<dbReference type="InterPro" id="IPR039131">
    <property type="entry name" value="NDUFAF1"/>
</dbReference>
<evidence type="ECO:0000256" key="1">
    <source>
        <dbReference type="ARBA" id="ARBA00004173"/>
    </source>
</evidence>
<comment type="caution">
    <text evidence="6">The sequence shown here is derived from an EMBL/GenBank/DDBJ whole genome shotgun (WGS) entry which is preliminary data.</text>
</comment>
<feature type="domain" description="NADH:ubiquinone oxidoreductase intermediate-associated protein 30" evidence="5">
    <location>
        <begin position="33"/>
        <end position="211"/>
    </location>
</feature>
<keyword evidence="3" id="KW-0496">Mitochondrion</keyword>
<keyword evidence="4" id="KW-0143">Chaperone</keyword>
<dbReference type="Proteomes" id="UP000825935">
    <property type="component" value="Chromosome 14"/>
</dbReference>
<proteinExistence type="inferred from homology"/>
<evidence type="ECO:0000313" key="7">
    <source>
        <dbReference type="Proteomes" id="UP000825935"/>
    </source>
</evidence>
<evidence type="ECO:0000256" key="3">
    <source>
        <dbReference type="ARBA" id="ARBA00023128"/>
    </source>
</evidence>
<gene>
    <name evidence="6" type="ORF">KP509_14G079900</name>
</gene>
<protein>
    <recommendedName>
        <fullName evidence="5">NADH:ubiquinone oxidoreductase intermediate-associated protein 30 domain-containing protein</fullName>
    </recommendedName>
</protein>
<keyword evidence="7" id="KW-1185">Reference proteome</keyword>
<dbReference type="OMA" id="KRTGYAN"/>
<evidence type="ECO:0000256" key="4">
    <source>
        <dbReference type="ARBA" id="ARBA00023186"/>
    </source>
</evidence>
<name>A0A8T2TEM2_CERRI</name>
<dbReference type="PANTHER" id="PTHR13194:SF18">
    <property type="entry name" value="COMPLEX I INTERMEDIATE-ASSOCIATED PROTEIN 30, MITOCHONDRIAL"/>
    <property type="match status" value="1"/>
</dbReference>
<reference evidence="6" key="1">
    <citation type="submission" date="2021-08" db="EMBL/GenBank/DDBJ databases">
        <title>WGS assembly of Ceratopteris richardii.</title>
        <authorList>
            <person name="Marchant D.B."/>
            <person name="Chen G."/>
            <person name="Jenkins J."/>
            <person name="Shu S."/>
            <person name="Leebens-Mack J."/>
            <person name="Grimwood J."/>
            <person name="Schmutz J."/>
            <person name="Soltis P."/>
            <person name="Soltis D."/>
            <person name="Chen Z.-H."/>
        </authorList>
    </citation>
    <scope>NUCLEOTIDE SEQUENCE</scope>
    <source>
        <strain evidence="6">Whitten #5841</strain>
        <tissue evidence="6">Leaf</tissue>
    </source>
</reference>
<dbReference type="Pfam" id="PF08547">
    <property type="entry name" value="CIA30"/>
    <property type="match status" value="1"/>
</dbReference>
<comment type="similarity">
    <text evidence="2">Belongs to the CIA30 family.</text>
</comment>
<evidence type="ECO:0000256" key="2">
    <source>
        <dbReference type="ARBA" id="ARBA00007884"/>
    </source>
</evidence>
<dbReference type="InterPro" id="IPR013857">
    <property type="entry name" value="NADH-UbQ_OxRdtase-assoc_prot30"/>
</dbReference>